<dbReference type="EMBL" id="DUIH01000013">
    <property type="protein sequence ID" value="HIH69804.1"/>
    <property type="molecule type" value="Genomic_DNA"/>
</dbReference>
<evidence type="ECO:0000259" key="2">
    <source>
        <dbReference type="Pfam" id="PF01370"/>
    </source>
</evidence>
<dbReference type="CDD" id="cd05234">
    <property type="entry name" value="UDP_G4E_2_SDR_e"/>
    <property type="match status" value="1"/>
</dbReference>
<gene>
    <name evidence="3" type="ORF">HA299_04195</name>
</gene>
<evidence type="ECO:0000313" key="3">
    <source>
        <dbReference type="EMBL" id="HIH69804.1"/>
    </source>
</evidence>
<dbReference type="InterPro" id="IPR001509">
    <property type="entry name" value="Epimerase_deHydtase"/>
</dbReference>
<accession>A0A832RWQ3</accession>
<dbReference type="Pfam" id="PF01370">
    <property type="entry name" value="Epimerase"/>
    <property type="match status" value="1"/>
</dbReference>
<comment type="caution">
    <text evidence="3">The sequence shown here is derived from an EMBL/GenBank/DDBJ whole genome shotgun (WGS) entry which is preliminary data.</text>
</comment>
<sequence>MRLSGLRVLITGGAGFIGSHLVDALAEHNEVVVLDDLSSGRMENISHHMDEEGFTFIRGSIFDEHALRRACEGVDIVFHLAANPEVRIGAQDTWVHIEQNVLATHRLLEQMRCEGIREIAFTSTSTVYGEAEVIPTPESYGPLIPISTYGASKLACEALICAYCHSFSMRSWIFRFANIVGLRSRHGVIHDFIQKLLENPSRLEILGDGTQKKSYLYVRDCVDAILHSIESAQEDVNIFNIGSDDTTEVNRIAELVLDEMGLEDVEIVYVNELDGRGWVGDVRHMLLSCEKLRRLGWVPNHTSEESVRCAIRDRLREVGYA</sequence>
<dbReference type="Proteomes" id="UP000600363">
    <property type="component" value="Unassembled WGS sequence"/>
</dbReference>
<dbReference type="InterPro" id="IPR036291">
    <property type="entry name" value="NAD(P)-bd_dom_sf"/>
</dbReference>
<name>A0A832RWQ3_9EURY</name>
<evidence type="ECO:0000256" key="1">
    <source>
        <dbReference type="ARBA" id="ARBA00007637"/>
    </source>
</evidence>
<dbReference type="PANTHER" id="PTHR43000">
    <property type="entry name" value="DTDP-D-GLUCOSE 4,6-DEHYDRATASE-RELATED"/>
    <property type="match status" value="1"/>
</dbReference>
<dbReference type="SUPFAM" id="SSF51735">
    <property type="entry name" value="NAD(P)-binding Rossmann-fold domains"/>
    <property type="match status" value="1"/>
</dbReference>
<organism evidence="3 4">
    <name type="scientific">Methermicoccus shengliensis</name>
    <dbReference type="NCBI Taxonomy" id="660064"/>
    <lineage>
        <taxon>Archaea</taxon>
        <taxon>Methanobacteriati</taxon>
        <taxon>Methanobacteriota</taxon>
        <taxon>Stenosarchaea group</taxon>
        <taxon>Methanomicrobia</taxon>
        <taxon>Methanosarcinales</taxon>
        <taxon>Methermicoccaceae</taxon>
        <taxon>Methermicoccus</taxon>
    </lineage>
</organism>
<dbReference type="Gene3D" id="3.40.50.720">
    <property type="entry name" value="NAD(P)-binding Rossmann-like Domain"/>
    <property type="match status" value="1"/>
</dbReference>
<proteinExistence type="inferred from homology"/>
<reference evidence="3" key="1">
    <citation type="journal article" date="2020" name="bioRxiv">
        <title>A rank-normalized archaeal taxonomy based on genome phylogeny resolves widespread incomplete and uneven classifications.</title>
        <authorList>
            <person name="Rinke C."/>
            <person name="Chuvochina M."/>
            <person name="Mussig A.J."/>
            <person name="Chaumeil P.-A."/>
            <person name="Waite D.W."/>
            <person name="Whitman W.B."/>
            <person name="Parks D.H."/>
            <person name="Hugenholtz P."/>
        </authorList>
    </citation>
    <scope>NUCLEOTIDE SEQUENCE</scope>
    <source>
        <strain evidence="3">UBA12518</strain>
    </source>
</reference>
<protein>
    <submittedName>
        <fullName evidence="3">NAD-dependent epimerase/dehydratase family protein</fullName>
    </submittedName>
</protein>
<dbReference type="Gene3D" id="3.90.25.10">
    <property type="entry name" value="UDP-galactose 4-epimerase, domain 1"/>
    <property type="match status" value="1"/>
</dbReference>
<dbReference type="AlphaFoldDB" id="A0A832RWQ3"/>
<feature type="domain" description="NAD-dependent epimerase/dehydratase" evidence="2">
    <location>
        <begin position="8"/>
        <end position="242"/>
    </location>
</feature>
<evidence type="ECO:0000313" key="4">
    <source>
        <dbReference type="Proteomes" id="UP000600363"/>
    </source>
</evidence>
<comment type="similarity">
    <text evidence="1">Belongs to the NAD(P)-dependent epimerase/dehydratase family.</text>
</comment>